<reference evidence="20" key="1">
    <citation type="submission" date="2023-07" db="EMBL/GenBank/DDBJ databases">
        <title>Bifidobacterium aquikefiriaerophilum sp. nov. and Bifidobacterium eccum sp. nov., isolated from water kefir.</title>
        <authorList>
            <person name="Breselge S."/>
            <person name="Bellassi P."/>
            <person name="Barcenilla C."/>
            <person name="Alvarez-Ordonez A."/>
            <person name="Morelli L."/>
            <person name="Cotter P.D."/>
        </authorList>
    </citation>
    <scope>NUCLEOTIDE SEQUENCE</scope>
    <source>
        <strain evidence="22">WK012_4_13</strain>
        <strain evidence="21">WK013_4_14</strain>
        <strain evidence="20">WK048_4_13</strain>
    </source>
</reference>
<comment type="similarity">
    <text evidence="2 15 16">Belongs to the glutamine synthetase family.</text>
</comment>
<evidence type="ECO:0000256" key="10">
    <source>
        <dbReference type="ARBA" id="ARBA00049436"/>
    </source>
</evidence>
<dbReference type="InterPro" id="IPR036651">
    <property type="entry name" value="Gln_synt_N_sf"/>
</dbReference>
<comment type="cofactor">
    <cofactor evidence="13">
        <name>Mg(2+)</name>
        <dbReference type="ChEBI" id="CHEBI:18420"/>
    </cofactor>
    <text evidence="13">Binds 2 Mg(2+) ions per subunit.</text>
</comment>
<evidence type="ECO:0000256" key="6">
    <source>
        <dbReference type="ARBA" id="ARBA00022490"/>
    </source>
</evidence>
<dbReference type="GO" id="GO:0016020">
    <property type="term" value="C:membrane"/>
    <property type="evidence" value="ECO:0007669"/>
    <property type="project" value="TreeGrafter"/>
</dbReference>
<dbReference type="KEGG" id="bfk:QN062_02810"/>
<dbReference type="PROSITE" id="PS00180">
    <property type="entry name" value="GLNA_1"/>
    <property type="match status" value="1"/>
</dbReference>
<evidence type="ECO:0000256" key="4">
    <source>
        <dbReference type="ARBA" id="ARBA00012937"/>
    </source>
</evidence>
<dbReference type="GO" id="GO:0019740">
    <property type="term" value="P:nitrogen utilization"/>
    <property type="evidence" value="ECO:0007669"/>
    <property type="project" value="TreeGrafter"/>
</dbReference>
<evidence type="ECO:0000259" key="19">
    <source>
        <dbReference type="PROSITE" id="PS51987"/>
    </source>
</evidence>
<feature type="binding site" evidence="11">
    <location>
        <begin position="272"/>
        <end position="273"/>
    </location>
    <ligand>
        <name>L-glutamate</name>
        <dbReference type="ChEBI" id="CHEBI:29985"/>
    </ligand>
</feature>
<gene>
    <name evidence="20" type="primary">glnA</name>
    <name evidence="22" type="ORF">QN062_02810</name>
    <name evidence="21" type="ORF">QN216_06815</name>
    <name evidence="20" type="ORF">QN217_03635</name>
</gene>
<dbReference type="EC" id="6.3.1.2" evidence="4 17"/>
<evidence type="ECO:0000313" key="20">
    <source>
        <dbReference type="EMBL" id="XDS47240.1"/>
    </source>
</evidence>
<dbReference type="PROSITE" id="PS00181">
    <property type="entry name" value="GLNA_ATP"/>
    <property type="match status" value="1"/>
</dbReference>
<dbReference type="AlphaFoldDB" id="A0AB39UEQ2"/>
<dbReference type="InterPro" id="IPR014746">
    <property type="entry name" value="Gln_synth/guanido_kin_cat_dom"/>
</dbReference>
<feature type="binding site" evidence="13">
    <location>
        <position position="277"/>
    </location>
    <ligand>
        <name>Mg(2+)</name>
        <dbReference type="ChEBI" id="CHEBI:18420"/>
        <label>1</label>
    </ligand>
</feature>
<feature type="binding site" evidence="11">
    <location>
        <position position="348"/>
    </location>
    <ligand>
        <name>L-glutamate</name>
        <dbReference type="ChEBI" id="CHEBI:29985"/>
    </ligand>
</feature>
<dbReference type="PANTHER" id="PTHR43407">
    <property type="entry name" value="GLUTAMINE SYNTHETASE"/>
    <property type="match status" value="1"/>
</dbReference>
<evidence type="ECO:0000256" key="11">
    <source>
        <dbReference type="PIRSR" id="PIRSR604809-1"/>
    </source>
</evidence>
<evidence type="ECO:0000256" key="2">
    <source>
        <dbReference type="ARBA" id="ARBA00009897"/>
    </source>
</evidence>
<dbReference type="GO" id="GO:0046872">
    <property type="term" value="F:metal ion binding"/>
    <property type="evidence" value="ECO:0007669"/>
    <property type="project" value="UniProtKB-KW"/>
</dbReference>
<dbReference type="PROSITE" id="PS51986">
    <property type="entry name" value="GS_BETA_GRASP"/>
    <property type="match status" value="1"/>
</dbReference>
<feature type="binding site" evidence="13">
    <location>
        <position position="367"/>
    </location>
    <ligand>
        <name>Mg(2+)</name>
        <dbReference type="ChEBI" id="CHEBI:18420"/>
        <label>1</label>
    </ligand>
</feature>
<evidence type="ECO:0000256" key="17">
    <source>
        <dbReference type="RuleBase" id="RU004356"/>
    </source>
</evidence>
<dbReference type="PROSITE" id="PS51987">
    <property type="entry name" value="GS_CATALYTIC"/>
    <property type="match status" value="1"/>
</dbReference>
<feature type="domain" description="GS catalytic" evidence="19">
    <location>
        <begin position="109"/>
        <end position="478"/>
    </location>
</feature>
<dbReference type="SMART" id="SM01230">
    <property type="entry name" value="Gln-synt_C"/>
    <property type="match status" value="1"/>
</dbReference>
<feature type="binding site" evidence="13">
    <location>
        <position position="228"/>
    </location>
    <ligand>
        <name>Mg(2+)</name>
        <dbReference type="ChEBI" id="CHEBI:18420"/>
        <label>1</label>
    </ligand>
</feature>
<evidence type="ECO:0000256" key="5">
    <source>
        <dbReference type="ARBA" id="ARBA00021364"/>
    </source>
</evidence>
<evidence type="ECO:0000259" key="18">
    <source>
        <dbReference type="PROSITE" id="PS51986"/>
    </source>
</evidence>
<dbReference type="GO" id="GO:0006542">
    <property type="term" value="P:glutamine biosynthetic process"/>
    <property type="evidence" value="ECO:0007669"/>
    <property type="project" value="InterPro"/>
</dbReference>
<feature type="binding site" evidence="11">
    <location>
        <position position="369"/>
    </location>
    <ligand>
        <name>L-glutamate</name>
        <dbReference type="ChEBI" id="CHEBI:29985"/>
    </ligand>
</feature>
<keyword evidence="14" id="KW-0597">Phosphoprotein</keyword>
<keyword evidence="9 12" id="KW-0067">ATP-binding</keyword>
<dbReference type="InterPro" id="IPR027302">
    <property type="entry name" value="Gln_synth_N_conserv_site"/>
</dbReference>
<dbReference type="GO" id="GO:0004356">
    <property type="term" value="F:glutamine synthetase activity"/>
    <property type="evidence" value="ECO:0007669"/>
    <property type="project" value="UniProtKB-EC"/>
</dbReference>
<dbReference type="InterPro" id="IPR004809">
    <property type="entry name" value="Gln_synth_I"/>
</dbReference>
<feature type="binding site" evidence="13">
    <location>
        <position position="136"/>
    </location>
    <ligand>
        <name>Mg(2+)</name>
        <dbReference type="ChEBI" id="CHEBI:18420"/>
        <label>1</label>
    </ligand>
</feature>
<protein>
    <recommendedName>
        <fullName evidence="5 17">Glutamine synthetase</fullName>
        <ecNumber evidence="4 17">6.3.1.2</ecNumber>
    </recommendedName>
</protein>
<dbReference type="Gene3D" id="3.30.590.10">
    <property type="entry name" value="Glutamine synthetase/guanido kinase, catalytic domain"/>
    <property type="match status" value="1"/>
</dbReference>
<evidence type="ECO:0000256" key="9">
    <source>
        <dbReference type="ARBA" id="ARBA00022840"/>
    </source>
</evidence>
<evidence type="ECO:0000256" key="1">
    <source>
        <dbReference type="ARBA" id="ARBA00004496"/>
    </source>
</evidence>
<dbReference type="EMBL" id="CP129683">
    <property type="protein sequence ID" value="XDS51129.1"/>
    <property type="molecule type" value="Genomic_DNA"/>
</dbReference>
<dbReference type="Gene3D" id="3.10.20.70">
    <property type="entry name" value="Glutamine synthetase, N-terminal domain"/>
    <property type="match status" value="1"/>
</dbReference>
<accession>A0AB39UEQ2</accession>
<keyword evidence="7 17" id="KW-0436">Ligase</keyword>
<dbReference type="FunFam" id="3.30.590.10:FF:000001">
    <property type="entry name" value="Glutamine synthetase"/>
    <property type="match status" value="1"/>
</dbReference>
<feature type="binding site" evidence="12">
    <location>
        <begin position="279"/>
        <end position="281"/>
    </location>
    <ligand>
        <name>ATP</name>
        <dbReference type="ChEBI" id="CHEBI:30616"/>
    </ligand>
</feature>
<evidence type="ECO:0000256" key="7">
    <source>
        <dbReference type="ARBA" id="ARBA00022598"/>
    </source>
</evidence>
<keyword evidence="8 12" id="KW-0547">Nucleotide-binding</keyword>
<dbReference type="Pfam" id="PF00120">
    <property type="entry name" value="Gln-synt_C"/>
    <property type="match status" value="1"/>
</dbReference>
<feature type="binding site" evidence="12">
    <location>
        <begin position="231"/>
        <end position="233"/>
    </location>
    <ligand>
        <name>ATP</name>
        <dbReference type="ChEBI" id="CHEBI:30616"/>
    </ligand>
</feature>
<evidence type="ECO:0000256" key="8">
    <source>
        <dbReference type="ARBA" id="ARBA00022741"/>
    </source>
</evidence>
<evidence type="ECO:0000256" key="13">
    <source>
        <dbReference type="PIRSR" id="PIRSR604809-3"/>
    </source>
</evidence>
<feature type="binding site" evidence="13">
    <location>
        <position position="134"/>
    </location>
    <ligand>
        <name>Mg(2+)</name>
        <dbReference type="ChEBI" id="CHEBI:18420"/>
        <label>1</label>
    </ligand>
</feature>
<keyword evidence="13" id="KW-0460">Magnesium</keyword>
<evidence type="ECO:0000256" key="16">
    <source>
        <dbReference type="RuleBase" id="RU000384"/>
    </source>
</evidence>
<dbReference type="Pfam" id="PF03951">
    <property type="entry name" value="Gln-synt_N"/>
    <property type="match status" value="1"/>
</dbReference>
<keyword evidence="6" id="KW-0963">Cytoplasm</keyword>
<feature type="binding site" evidence="13">
    <location>
        <position position="220"/>
    </location>
    <ligand>
        <name>Mg(2+)</name>
        <dbReference type="ChEBI" id="CHEBI:18420"/>
        <label>1</label>
    </ligand>
</feature>
<dbReference type="GO" id="GO:0005737">
    <property type="term" value="C:cytoplasm"/>
    <property type="evidence" value="ECO:0007669"/>
    <property type="project" value="UniProtKB-SubCell"/>
</dbReference>
<name>A0AB39UEQ2_9BIFI</name>
<dbReference type="PANTHER" id="PTHR43407:SF1">
    <property type="entry name" value="LENGSIN"/>
    <property type="match status" value="1"/>
</dbReference>
<feature type="binding site" evidence="11">
    <location>
        <position position="330"/>
    </location>
    <ligand>
        <name>L-glutamate</name>
        <dbReference type="ChEBI" id="CHEBI:29985"/>
    </ligand>
</feature>
<comment type="catalytic activity">
    <reaction evidence="10 17">
        <text>L-glutamate + NH4(+) + ATP = L-glutamine + ADP + phosphate + H(+)</text>
        <dbReference type="Rhea" id="RHEA:16169"/>
        <dbReference type="ChEBI" id="CHEBI:15378"/>
        <dbReference type="ChEBI" id="CHEBI:28938"/>
        <dbReference type="ChEBI" id="CHEBI:29985"/>
        <dbReference type="ChEBI" id="CHEBI:30616"/>
        <dbReference type="ChEBI" id="CHEBI:43474"/>
        <dbReference type="ChEBI" id="CHEBI:58359"/>
        <dbReference type="ChEBI" id="CHEBI:456216"/>
        <dbReference type="EC" id="6.3.1.2"/>
    </reaction>
</comment>
<evidence type="ECO:0000256" key="14">
    <source>
        <dbReference type="PIRSR" id="PIRSR604809-50"/>
    </source>
</evidence>
<proteinExistence type="inferred from homology"/>
<feature type="binding site" evidence="11">
    <location>
        <position position="336"/>
    </location>
    <ligand>
        <name>L-glutamate</name>
        <dbReference type="ChEBI" id="CHEBI:29985"/>
    </ligand>
</feature>
<organism evidence="20">
    <name type="scientific">Bifidobacterium fermentum</name>
    <dbReference type="NCBI Taxonomy" id="3059035"/>
    <lineage>
        <taxon>Bacteria</taxon>
        <taxon>Bacillati</taxon>
        <taxon>Actinomycetota</taxon>
        <taxon>Actinomycetes</taxon>
        <taxon>Bifidobacteriales</taxon>
        <taxon>Bifidobacteriaceae</taxon>
        <taxon>Bifidobacterium</taxon>
    </lineage>
</organism>
<comment type="subunit">
    <text evidence="3">Oligomer of 12 subunits arranged in the form of two hexagons.</text>
</comment>
<dbReference type="SUPFAM" id="SSF55931">
    <property type="entry name" value="Glutamine synthetase/guanido kinase"/>
    <property type="match status" value="1"/>
</dbReference>
<feature type="binding site" evidence="12">
    <location>
        <position position="348"/>
    </location>
    <ligand>
        <name>ATP</name>
        <dbReference type="ChEBI" id="CHEBI:30616"/>
    </ligand>
</feature>
<comment type="subcellular location">
    <subcellularLocation>
        <location evidence="1">Cytoplasm</location>
    </subcellularLocation>
</comment>
<feature type="domain" description="GS beta-grasp" evidence="18">
    <location>
        <begin position="17"/>
        <end position="101"/>
    </location>
</feature>
<dbReference type="SUPFAM" id="SSF54368">
    <property type="entry name" value="Glutamine synthetase, N-terminal domain"/>
    <property type="match status" value="1"/>
</dbReference>
<evidence type="ECO:0000256" key="3">
    <source>
        <dbReference type="ARBA" id="ARBA00011354"/>
    </source>
</evidence>
<sequence length="478" mass="53137">MSELKTKADCEALINKEGVEYVSVRFTDLIGIQQHFTVPAQDFLNDAFTDGMPFDGSSVQGFQAINESDMKLVPDPTTAFIDPFRKHKTLDVAFSIVDPVTDEPYSRDPRQVAAKAEAFLKSTGIADTASFAPEAEFFIFDKVRFENSMNRSFYEVDSIEAPWNSGTDIEDDGTPNIGFKNRVKRGYFPVPPTDHNQDLRDDMVANLQKVGLILERSHHEVAGAGQQEINYRFNTLQHAGDDLMKYKYVVHETAALAGKAATFMPKPMAGDNGTGMHCHQSLWKDGKPLFYDELGYGGLSDIARWYVGGLIKHAATVLAFTNPSMNSYHRLVPGYEAPVNLVYSARNRSAAIRIPLAGTSPAAKRIEFRAPDPSSNPFLAFSAQLMAGLDGILNHIEPPDPVDKDLYELPPEEHAKIAQVPGSLEEALHALEEDHDFLQAGDVFTDDLIQTWLDMKKGELDLARLAPTPLEYELYFQI</sequence>
<dbReference type="EMBL" id="CP129682">
    <property type="protein sequence ID" value="XDS48052.1"/>
    <property type="molecule type" value="Genomic_DNA"/>
</dbReference>
<evidence type="ECO:0000256" key="12">
    <source>
        <dbReference type="PIRSR" id="PIRSR604809-2"/>
    </source>
</evidence>
<dbReference type="GO" id="GO:0005524">
    <property type="term" value="F:ATP binding"/>
    <property type="evidence" value="ECO:0007669"/>
    <property type="project" value="UniProtKB-KW"/>
</dbReference>
<keyword evidence="13" id="KW-0479">Metal-binding</keyword>
<dbReference type="NCBIfam" id="TIGR00653">
    <property type="entry name" value="GlnA"/>
    <property type="match status" value="1"/>
</dbReference>
<feature type="binding site" evidence="12">
    <location>
        <position position="215"/>
    </location>
    <ligand>
        <name>ATP</name>
        <dbReference type="ChEBI" id="CHEBI:30616"/>
    </ligand>
</feature>
<dbReference type="RefSeq" id="WP_369342093.1">
    <property type="nucleotide sequence ID" value="NZ_CP129675.1"/>
</dbReference>
<evidence type="ECO:0000313" key="22">
    <source>
        <dbReference type="EMBL" id="XDS51129.1"/>
    </source>
</evidence>
<dbReference type="InterPro" id="IPR027303">
    <property type="entry name" value="Gln_synth_gly_rich_site"/>
</dbReference>
<evidence type="ECO:0000313" key="21">
    <source>
        <dbReference type="EMBL" id="XDS48052.1"/>
    </source>
</evidence>
<evidence type="ECO:0000256" key="15">
    <source>
        <dbReference type="PROSITE-ProRule" id="PRU01330"/>
    </source>
</evidence>
<dbReference type="InterPro" id="IPR008146">
    <property type="entry name" value="Gln_synth_cat_dom"/>
</dbReference>
<feature type="modified residue" description="O-AMP-tyrosine" evidence="14">
    <location>
        <position position="407"/>
    </location>
</feature>
<dbReference type="EMBL" id="CP129675">
    <property type="protein sequence ID" value="XDS47240.1"/>
    <property type="molecule type" value="Genomic_DNA"/>
</dbReference>
<dbReference type="InterPro" id="IPR008147">
    <property type="entry name" value="Gln_synt_N"/>
</dbReference>